<gene>
    <name evidence="1" type="ORF">ACFQMG_23525</name>
</gene>
<proteinExistence type="predicted"/>
<accession>A0ABW2FZ87</accession>
<evidence type="ECO:0000313" key="2">
    <source>
        <dbReference type="Proteomes" id="UP001596435"/>
    </source>
</evidence>
<sequence length="211" mass="23946">MVVEELERAELFTFSGDAIDSANRFCAAWLAENFESDLKLQGIRELALISAAEFSLIPEFLDPLASRAPYQVRDRDAELALLKTDTSTLIPIHLRAEPSAYLEPLVSRYDLSIFSADIAKLQLLDEEWWEKVDRDHGAIWRQVEDLRHSHLVCPWMPARMVANSPLLQIQGLLWMLRMAISRNEDYRDEVPKAIASFVSRYGVGGGGENLT</sequence>
<organism evidence="1 2">
    <name type="scientific">Kitasatospora paranensis</name>
    <dbReference type="NCBI Taxonomy" id="258053"/>
    <lineage>
        <taxon>Bacteria</taxon>
        <taxon>Bacillati</taxon>
        <taxon>Actinomycetota</taxon>
        <taxon>Actinomycetes</taxon>
        <taxon>Kitasatosporales</taxon>
        <taxon>Streptomycetaceae</taxon>
        <taxon>Kitasatospora</taxon>
    </lineage>
</organism>
<dbReference type="RefSeq" id="WP_345707519.1">
    <property type="nucleotide sequence ID" value="NZ_BAABKV010000001.1"/>
</dbReference>
<evidence type="ECO:0000313" key="1">
    <source>
        <dbReference type="EMBL" id="MFC7182525.1"/>
    </source>
</evidence>
<reference evidence="2" key="1">
    <citation type="journal article" date="2019" name="Int. J. Syst. Evol. Microbiol.">
        <title>The Global Catalogue of Microorganisms (GCM) 10K type strain sequencing project: providing services to taxonomists for standard genome sequencing and annotation.</title>
        <authorList>
            <consortium name="The Broad Institute Genomics Platform"/>
            <consortium name="The Broad Institute Genome Sequencing Center for Infectious Disease"/>
            <person name="Wu L."/>
            <person name="Ma J."/>
        </authorList>
    </citation>
    <scope>NUCLEOTIDE SEQUENCE [LARGE SCALE GENOMIC DNA]</scope>
    <source>
        <strain evidence="2">CGMCC 1.12859</strain>
    </source>
</reference>
<keyword evidence="2" id="KW-1185">Reference proteome</keyword>
<dbReference type="EMBL" id="JBHTAJ010000048">
    <property type="protein sequence ID" value="MFC7182525.1"/>
    <property type="molecule type" value="Genomic_DNA"/>
</dbReference>
<dbReference type="Proteomes" id="UP001596435">
    <property type="component" value="Unassembled WGS sequence"/>
</dbReference>
<protein>
    <submittedName>
        <fullName evidence="1">Uncharacterized protein</fullName>
    </submittedName>
</protein>
<name>A0ABW2FZ87_9ACTN</name>
<comment type="caution">
    <text evidence="1">The sequence shown here is derived from an EMBL/GenBank/DDBJ whole genome shotgun (WGS) entry which is preliminary data.</text>
</comment>